<keyword evidence="3" id="KW-1185">Reference proteome</keyword>
<dbReference type="InterPro" id="IPR043990">
    <property type="entry name" value="AC_1"/>
</dbReference>
<feature type="non-terminal residue" evidence="2">
    <location>
        <position position="644"/>
    </location>
</feature>
<comment type="caution">
    <text evidence="2">The sequence shown here is derived from an EMBL/GenBank/DDBJ whole genome shotgun (WGS) entry which is preliminary data.</text>
</comment>
<gene>
    <name evidence="2" type="ORF">H1B27_24020</name>
</gene>
<feature type="domain" description="Autochaperone" evidence="1">
    <location>
        <begin position="498"/>
        <end position="614"/>
    </location>
</feature>
<proteinExistence type="predicted"/>
<evidence type="ECO:0000313" key="2">
    <source>
        <dbReference type="EMBL" id="MBH5389329.1"/>
    </source>
</evidence>
<dbReference type="CDD" id="cd01344">
    <property type="entry name" value="PL2_Passenger_AT"/>
    <property type="match status" value="1"/>
</dbReference>
<sequence length="644" mass="65962">MARLTAGCGAASKTTRLSRANITVELKSLSALREFNPPSLRDRGLHVLQKLAAHERRKTVLRRYLLETAASIIVLFIIQGRAWADCAINPGAVTCTPPTDPGTFTVSPPPPPGPTATVAVTNGASVTGSFTLDAFNSIIFNNNGNISGNITAGGITPNGSFTFNQNGILSGNLTTTSTGTNALTVQANRSINTVTMTGAQNTIDNFGVLNQTVTLTATDPASGLNTIINRAGAAINQLNLTATTNVIDNSGVLNQGLQFNNSATATGNPNYDNTIDNRAGGVINGITSSGTASNNVDNSGTINGPTNLAGNYNTFVNRATVNGGVTFGGGNDVFAQVSGTVCCTINLGDGTNQAFTFAGTISSNIQSGSGNDFLYWGGGNIVTGFNLGAGNDTALLSNLTSTNLTPGLPVDGGQGNDQLVFSRSQNGANGTSVSQLWNWESIRLTASSQLTFSNFSTLTLGDSGTGTGTLSIESGSSVLAGNGTHTVRPYDPTALATVNNASLIDLTNAGTSLTDQFVIYGDYVGQNGKLNLQTYLGTDNSQSDQLVIQKNSSAIATPSASGLTSIYVTNVNGPGAPTIADGIRVVDAVNGATTTSGAFTLGAPVGAGVFEYQLFRGGVTANSNNDNDWFLRSTVTSPPPPPPP</sequence>
<dbReference type="InterPro" id="IPR011050">
    <property type="entry name" value="Pectin_lyase_fold/virulence"/>
</dbReference>
<evidence type="ECO:0000313" key="3">
    <source>
        <dbReference type="Proteomes" id="UP001194539"/>
    </source>
</evidence>
<dbReference type="Proteomes" id="UP001194539">
    <property type="component" value="Unassembled WGS sequence"/>
</dbReference>
<accession>A0ABS0P7Q6</accession>
<evidence type="ECO:0000259" key="1">
    <source>
        <dbReference type="Pfam" id="PF18883"/>
    </source>
</evidence>
<organism evidence="2 3">
    <name type="scientific">Bradyrhizobium diversitatis</name>
    <dbReference type="NCBI Taxonomy" id="2755406"/>
    <lineage>
        <taxon>Bacteria</taxon>
        <taxon>Pseudomonadati</taxon>
        <taxon>Pseudomonadota</taxon>
        <taxon>Alphaproteobacteria</taxon>
        <taxon>Hyphomicrobiales</taxon>
        <taxon>Nitrobacteraceae</taxon>
        <taxon>Bradyrhizobium</taxon>
    </lineage>
</organism>
<name>A0ABS0P7Q6_9BRAD</name>
<dbReference type="Gene3D" id="2.160.20.20">
    <property type="match status" value="1"/>
</dbReference>
<dbReference type="InterPro" id="IPR012332">
    <property type="entry name" value="Autotransporter_pectin_lyase_C"/>
</dbReference>
<protein>
    <recommendedName>
        <fullName evidence="1">Autochaperone domain-containing protein</fullName>
    </recommendedName>
</protein>
<reference evidence="2 3" key="1">
    <citation type="submission" date="2020-07" db="EMBL/GenBank/DDBJ databases">
        <title>Bradyrhizobium diversity isolated from nodules of indigenous legumes of Western Australia.</title>
        <authorList>
            <person name="Klepa M.S."/>
        </authorList>
    </citation>
    <scope>NUCLEOTIDE SEQUENCE [LARGE SCALE GENOMIC DNA]</scope>
    <source>
        <strain evidence="2 3">CNPSo 4019</strain>
    </source>
</reference>
<dbReference type="Pfam" id="PF18883">
    <property type="entry name" value="AC_1"/>
    <property type="match status" value="1"/>
</dbReference>
<dbReference type="EMBL" id="JACEGD010000022">
    <property type="protein sequence ID" value="MBH5389329.1"/>
    <property type="molecule type" value="Genomic_DNA"/>
</dbReference>
<dbReference type="SUPFAM" id="SSF51126">
    <property type="entry name" value="Pectin lyase-like"/>
    <property type="match status" value="1"/>
</dbReference>